<accession>A0A1Q2KYP9</accession>
<organism evidence="1 2">
    <name type="scientific">Planococcus lenghuensis</name>
    <dbReference type="NCBI Taxonomy" id="2213202"/>
    <lineage>
        <taxon>Bacteria</taxon>
        <taxon>Bacillati</taxon>
        <taxon>Bacillota</taxon>
        <taxon>Bacilli</taxon>
        <taxon>Bacillales</taxon>
        <taxon>Caryophanaceae</taxon>
        <taxon>Planococcus</taxon>
    </lineage>
</organism>
<protein>
    <submittedName>
        <fullName evidence="1">Uncharacterized protein</fullName>
    </submittedName>
</protein>
<name>A0A1Q2KYP9_9BACL</name>
<evidence type="ECO:0000313" key="2">
    <source>
        <dbReference type="Proteomes" id="UP000188184"/>
    </source>
</evidence>
<dbReference type="AlphaFoldDB" id="A0A1Q2KYP9"/>
<reference evidence="1 2" key="1">
    <citation type="submission" date="2017-02" db="EMBL/GenBank/DDBJ databases">
        <title>The complete genomic sequence of a novel cold adapted crude oil-degrading bacterium Planococcus qaidamina Y42.</title>
        <authorList>
            <person name="Yang R."/>
        </authorList>
    </citation>
    <scope>NUCLEOTIDE SEQUENCE [LARGE SCALE GENOMIC DNA]</scope>
    <source>
        <strain evidence="1 2">Y42</strain>
    </source>
</reference>
<dbReference type="EMBL" id="CP019640">
    <property type="protein sequence ID" value="AQQ53319.1"/>
    <property type="molecule type" value="Genomic_DNA"/>
</dbReference>
<proteinExistence type="predicted"/>
<dbReference type="Proteomes" id="UP000188184">
    <property type="component" value="Chromosome"/>
</dbReference>
<gene>
    <name evidence="1" type="ORF">B0X71_09670</name>
</gene>
<keyword evidence="2" id="KW-1185">Reference proteome</keyword>
<evidence type="ECO:0000313" key="1">
    <source>
        <dbReference type="EMBL" id="AQQ53319.1"/>
    </source>
</evidence>
<dbReference type="KEGG" id="pmar:B0X71_09670"/>
<sequence length="64" mass="7627">MWLSRYHISLLKLSNKYQLKTAAFLRSNGLERAAFICWPVSGRKIEHRGGDFRYKLIYSDMFEL</sequence>